<reference evidence="1" key="1">
    <citation type="journal article" date="2015" name="Nature">
        <title>Complex archaea that bridge the gap between prokaryotes and eukaryotes.</title>
        <authorList>
            <person name="Spang A."/>
            <person name="Saw J.H."/>
            <person name="Jorgensen S.L."/>
            <person name="Zaremba-Niedzwiedzka K."/>
            <person name="Martijn J."/>
            <person name="Lind A.E."/>
            <person name="van Eijk R."/>
            <person name="Schleper C."/>
            <person name="Guy L."/>
            <person name="Ettema T.J."/>
        </authorList>
    </citation>
    <scope>NUCLEOTIDE SEQUENCE</scope>
</reference>
<organism evidence="1">
    <name type="scientific">marine sediment metagenome</name>
    <dbReference type="NCBI Taxonomy" id="412755"/>
    <lineage>
        <taxon>unclassified sequences</taxon>
        <taxon>metagenomes</taxon>
        <taxon>ecological metagenomes</taxon>
    </lineage>
</organism>
<evidence type="ECO:0008006" key="2">
    <source>
        <dbReference type="Google" id="ProtNLM"/>
    </source>
</evidence>
<dbReference type="EMBL" id="LAZR01032867">
    <property type="protein sequence ID" value="KKL49693.1"/>
    <property type="molecule type" value="Genomic_DNA"/>
</dbReference>
<gene>
    <name evidence="1" type="ORF">LCGC14_2312950</name>
</gene>
<protein>
    <recommendedName>
        <fullName evidence="2">16S/18S rRNA aminocarboxypropyltransferase Tsr3 C-terminal domain-containing protein</fullName>
    </recommendedName>
</protein>
<dbReference type="AlphaFoldDB" id="A0A0F9CK41"/>
<evidence type="ECO:0000313" key="1">
    <source>
        <dbReference type="EMBL" id="KKL49693.1"/>
    </source>
</evidence>
<comment type="caution">
    <text evidence="1">The sequence shown here is derived from an EMBL/GenBank/DDBJ whole genome shotgun (WGS) entry which is preliminary data.</text>
</comment>
<feature type="non-terminal residue" evidence="1">
    <location>
        <position position="1"/>
    </location>
</feature>
<accession>A0A0F9CK41</accession>
<sequence>ILVMQKTIIIRHKKENLKKCSLKGLEKREDISFFTYPLSTYSKSFPSLDLTNYVLLEMNAKELTKEDQNKGLLLIDSTWKYVDRILKILPENIEKRSLPKNYLTAYPRKQTLCPDPIRGLASIEALYLAYLITKRDASGLLDNYYWKEKFLKINSL</sequence>
<proteinExistence type="predicted"/>
<name>A0A0F9CK41_9ZZZZ</name>